<feature type="compositionally biased region" description="Basic residues" evidence="2">
    <location>
        <begin position="89"/>
        <end position="106"/>
    </location>
</feature>
<feature type="region of interest" description="Disordered" evidence="2">
    <location>
        <begin position="235"/>
        <end position="299"/>
    </location>
</feature>
<evidence type="ECO:0000259" key="3">
    <source>
        <dbReference type="PROSITE" id="PS50090"/>
    </source>
</evidence>
<feature type="region of interest" description="Disordered" evidence="2">
    <location>
        <begin position="396"/>
        <end position="419"/>
    </location>
</feature>
<dbReference type="GO" id="GO:0005634">
    <property type="term" value="C:nucleus"/>
    <property type="evidence" value="ECO:0007669"/>
    <property type="project" value="TreeGrafter"/>
</dbReference>
<evidence type="ECO:0000313" key="6">
    <source>
        <dbReference type="Proteomes" id="UP001165080"/>
    </source>
</evidence>
<feature type="compositionally biased region" description="Pro residues" evidence="2">
    <location>
        <begin position="31"/>
        <end position="40"/>
    </location>
</feature>
<dbReference type="InterPro" id="IPR017930">
    <property type="entry name" value="Myb_dom"/>
</dbReference>
<feature type="domain" description="HTH myb-type" evidence="4">
    <location>
        <begin position="101"/>
        <end position="155"/>
    </location>
</feature>
<dbReference type="PROSITE" id="PS51294">
    <property type="entry name" value="HTH_MYB"/>
    <property type="match status" value="1"/>
</dbReference>
<sequence>MSVCIGPSRRLLDLDAGSLGFIERRMSDSESPPPEAPKPPKSAASPRQPDRAKSAKSMCSSDSDGSASIDEDDLSESGSEDYCETARRGGSRRTSTKSPMRKRRKRPEWTRNEEETLAQVHCGVGNQWSVIAARLPGRTANEVKNIWHSTLRSKHLKARSLLRAYATALNGRWDDETARQEAYEIALGQQGTSAPHFSAGPLQAGLVLNGMVGHDDAAQTPRLCIVTGLTGAGGLPELKPAGAQTPDSSRSPAVMSARQRAGRCPPATAPRPLASDKAAGRGVQQRQQQARADLIETRGATTAQVRRSLDVTMTLPLDGPAQGDDAAPEIDAATAATPANEYGALPAAAAAATTAARPLPLSFGGAWGQPVQLPQRPWPAPHPVQFRSILDEQPPHRLGQQQEHEQQLQQEQKQETQQQAPMLQLPPGEMQLVPVVTTKIEPKEQAEGSQPHLIHGSSQRAHGLVLGLDSMDTWLGRLDPSMMLQDDDGAARDQVCHGGADSSNNNSSIARVMSVSATAAVATAAPGQAGDGADAHHQLAGASGDPVESGPASGAWSSNSGAVGPQLPSPPPDSAGASLHHPAPQAAVPDSSTAMAISPTARAGSGGCGENGATHSGAQDDFNLPSSQWHQGAAAAASFGSQDGVSALPYGAPTAAGMYAAPPGAILDAEGHSRAIAPQAWPLAAPRLPVPFAGRSAPVGLAHEAWRGPMVSQQQQQQLRIRGGAGGMAVDVHSGGMYMVPVHAPPVPTPPQPHMIVFAPQPPQALQTYHGHPHYEQIARRLRQREHMMYQQQQQYIQQQQQQFQQQQQQYQHQEHIAQQQQAYQQAGQRQQQQQFPEFQQLQQQQLKQEPQEEEHYQLPSEAQLQQQLSAHHQLHLQQQSSLPSPQQPLLQQQLQQLQQQHGQQLEQQQQAQQALEQQTDSMSSSDVITMGLDSLHDPQLRWCLMDME</sequence>
<keyword evidence="6" id="KW-1185">Reference proteome</keyword>
<evidence type="ECO:0000256" key="1">
    <source>
        <dbReference type="SAM" id="Coils"/>
    </source>
</evidence>
<organism evidence="5 6">
    <name type="scientific">Pleodorina starrii</name>
    <dbReference type="NCBI Taxonomy" id="330485"/>
    <lineage>
        <taxon>Eukaryota</taxon>
        <taxon>Viridiplantae</taxon>
        <taxon>Chlorophyta</taxon>
        <taxon>core chlorophytes</taxon>
        <taxon>Chlorophyceae</taxon>
        <taxon>CS clade</taxon>
        <taxon>Chlamydomonadales</taxon>
        <taxon>Volvocaceae</taxon>
        <taxon>Pleodorina</taxon>
    </lineage>
</organism>
<dbReference type="InterPro" id="IPR001005">
    <property type="entry name" value="SANT/Myb"/>
</dbReference>
<dbReference type="Pfam" id="PF00249">
    <property type="entry name" value="Myb_DNA-binding"/>
    <property type="match status" value="1"/>
</dbReference>
<reference evidence="5 6" key="1">
    <citation type="journal article" date="2023" name="Commun. Biol.">
        <title>Reorganization of the ancestral sex-determining regions during the evolution of trioecy in Pleodorina starrii.</title>
        <authorList>
            <person name="Takahashi K."/>
            <person name="Suzuki S."/>
            <person name="Kawai-Toyooka H."/>
            <person name="Yamamoto K."/>
            <person name="Hamaji T."/>
            <person name="Ootsuki R."/>
            <person name="Yamaguchi H."/>
            <person name="Kawachi M."/>
            <person name="Higashiyama T."/>
            <person name="Nozaki H."/>
        </authorList>
    </citation>
    <scope>NUCLEOTIDE SEQUENCE [LARGE SCALE GENOMIC DNA]</scope>
    <source>
        <strain evidence="5 6">NIES-4479</strain>
    </source>
</reference>
<dbReference type="CDD" id="cd00167">
    <property type="entry name" value="SANT"/>
    <property type="match status" value="1"/>
</dbReference>
<evidence type="ECO:0000256" key="2">
    <source>
        <dbReference type="SAM" id="MobiDB-lite"/>
    </source>
</evidence>
<dbReference type="PROSITE" id="PS50090">
    <property type="entry name" value="MYB_LIKE"/>
    <property type="match status" value="1"/>
</dbReference>
<feature type="coiled-coil region" evidence="1">
    <location>
        <begin position="790"/>
        <end position="817"/>
    </location>
</feature>
<name>A0A9W6F5J1_9CHLO</name>
<dbReference type="AlphaFoldDB" id="A0A9W6F5J1"/>
<dbReference type="Gene3D" id="1.10.10.60">
    <property type="entry name" value="Homeodomain-like"/>
    <property type="match status" value="1"/>
</dbReference>
<feature type="compositionally biased region" description="Low complexity" evidence="2">
    <location>
        <begin position="858"/>
        <end position="888"/>
    </location>
</feature>
<proteinExistence type="predicted"/>
<feature type="compositionally biased region" description="Low complexity" evidence="2">
    <location>
        <begin position="55"/>
        <end position="68"/>
    </location>
</feature>
<protein>
    <submittedName>
        <fullName evidence="5">Uncharacterized protein</fullName>
    </submittedName>
</protein>
<feature type="region of interest" description="Disordered" evidence="2">
    <location>
        <begin position="527"/>
        <end position="626"/>
    </location>
</feature>
<dbReference type="InterPro" id="IPR050560">
    <property type="entry name" value="MYB_TF"/>
</dbReference>
<feature type="compositionally biased region" description="Low complexity" evidence="2">
    <location>
        <begin position="280"/>
        <end position="292"/>
    </location>
</feature>
<feature type="region of interest" description="Disordered" evidence="2">
    <location>
        <begin position="22"/>
        <end position="111"/>
    </location>
</feature>
<feature type="region of interest" description="Disordered" evidence="2">
    <location>
        <begin position="906"/>
        <end position="926"/>
    </location>
</feature>
<gene>
    <name evidence="5" type="primary">PLEST003834</name>
    <name evidence="5" type="ORF">PLESTB_001107200</name>
</gene>
<evidence type="ECO:0000259" key="4">
    <source>
        <dbReference type="PROSITE" id="PS51294"/>
    </source>
</evidence>
<keyword evidence="1" id="KW-0175">Coiled coil</keyword>
<accession>A0A9W6F5J1</accession>
<dbReference type="SMART" id="SM00717">
    <property type="entry name" value="SANT"/>
    <property type="match status" value="1"/>
</dbReference>
<dbReference type="PANTHER" id="PTHR45614">
    <property type="entry name" value="MYB PROTEIN-RELATED"/>
    <property type="match status" value="1"/>
</dbReference>
<dbReference type="InterPro" id="IPR009057">
    <property type="entry name" value="Homeodomain-like_sf"/>
</dbReference>
<evidence type="ECO:0000313" key="5">
    <source>
        <dbReference type="EMBL" id="GLC56461.1"/>
    </source>
</evidence>
<comment type="caution">
    <text evidence="5">The sequence shown here is derived from an EMBL/GenBank/DDBJ whole genome shotgun (WGS) entry which is preliminary data.</text>
</comment>
<dbReference type="EMBL" id="BRXU01000015">
    <property type="protein sequence ID" value="GLC56461.1"/>
    <property type="molecule type" value="Genomic_DNA"/>
</dbReference>
<feature type="domain" description="Myb-like" evidence="3">
    <location>
        <begin position="101"/>
        <end position="151"/>
    </location>
</feature>
<dbReference type="GO" id="GO:0000978">
    <property type="term" value="F:RNA polymerase II cis-regulatory region sequence-specific DNA binding"/>
    <property type="evidence" value="ECO:0007669"/>
    <property type="project" value="TreeGrafter"/>
</dbReference>
<feature type="compositionally biased region" description="Acidic residues" evidence="2">
    <location>
        <begin position="69"/>
        <end position="83"/>
    </location>
</feature>
<dbReference type="GO" id="GO:0000981">
    <property type="term" value="F:DNA-binding transcription factor activity, RNA polymerase II-specific"/>
    <property type="evidence" value="ECO:0007669"/>
    <property type="project" value="TreeGrafter"/>
</dbReference>
<feature type="compositionally biased region" description="Low complexity" evidence="2">
    <location>
        <begin position="829"/>
        <end position="849"/>
    </location>
</feature>
<feature type="region of interest" description="Disordered" evidence="2">
    <location>
        <begin position="829"/>
        <end position="888"/>
    </location>
</feature>
<dbReference type="Proteomes" id="UP001165080">
    <property type="component" value="Unassembled WGS sequence"/>
</dbReference>
<dbReference type="SUPFAM" id="SSF46689">
    <property type="entry name" value="Homeodomain-like"/>
    <property type="match status" value="1"/>
</dbReference>
<feature type="compositionally biased region" description="Low complexity" evidence="2">
    <location>
        <begin position="906"/>
        <end position="919"/>
    </location>
</feature>
<dbReference type="PANTHER" id="PTHR45614:SF150">
    <property type="entry name" value="MYB-LIKE DNA-BINDING DOMAIN CONTAINING PROTEIN, EXPRESSED"/>
    <property type="match status" value="1"/>
</dbReference>
<feature type="compositionally biased region" description="Low complexity" evidence="2">
    <location>
        <begin position="407"/>
        <end position="419"/>
    </location>
</feature>